<comment type="caution">
    <text evidence="3">The sequence shown here is derived from an EMBL/GenBank/DDBJ whole genome shotgun (WGS) entry which is preliminary data.</text>
</comment>
<evidence type="ECO:0000259" key="2">
    <source>
        <dbReference type="Pfam" id="PF12937"/>
    </source>
</evidence>
<feature type="region of interest" description="Disordered" evidence="1">
    <location>
        <begin position="1"/>
        <end position="26"/>
    </location>
</feature>
<protein>
    <recommendedName>
        <fullName evidence="2">F-box domain-containing protein</fullName>
    </recommendedName>
</protein>
<dbReference type="InterPro" id="IPR001810">
    <property type="entry name" value="F-box_dom"/>
</dbReference>
<dbReference type="EMBL" id="JAVRRL010000091">
    <property type="protein sequence ID" value="KAK5108270.1"/>
    <property type="molecule type" value="Genomic_DNA"/>
</dbReference>
<evidence type="ECO:0000313" key="4">
    <source>
        <dbReference type="Proteomes" id="UP001310890"/>
    </source>
</evidence>
<feature type="domain" description="F-box" evidence="2">
    <location>
        <begin position="36"/>
        <end position="71"/>
    </location>
</feature>
<name>A0AAN7YCM7_9PEZI</name>
<accession>A0AAN7YCM7</accession>
<organism evidence="3 4">
    <name type="scientific">Meristemomyces frigidus</name>
    <dbReference type="NCBI Taxonomy" id="1508187"/>
    <lineage>
        <taxon>Eukaryota</taxon>
        <taxon>Fungi</taxon>
        <taxon>Dikarya</taxon>
        <taxon>Ascomycota</taxon>
        <taxon>Pezizomycotina</taxon>
        <taxon>Dothideomycetes</taxon>
        <taxon>Dothideomycetidae</taxon>
        <taxon>Mycosphaerellales</taxon>
        <taxon>Teratosphaeriaceae</taxon>
        <taxon>Meristemomyces</taxon>
    </lineage>
</organism>
<sequence length="244" mass="26935">MPSDLNDNISTSTTADEPGKDFAGVSANDKPHSLAAQLPIEIIQSIYQCLRPVDLDAARHTCRKWLAASLDLTILSEQTKRGGWWSIVVADGDQRLGIQIKFLSRLIVRECALSARSYCPFMRSNHQATLEGFEEKDATASIEMPLTFATTLCGMYCGVSKGPRIMIYYLDHHTLQPLWTVLCETDVLKLSIQSRPGRAPILAALLADRLGVFVDFDKPGSVFKAAANDQLRSEDPIPDVDLAR</sequence>
<dbReference type="AlphaFoldDB" id="A0AAN7YCM7"/>
<reference evidence="3" key="1">
    <citation type="submission" date="2023-08" db="EMBL/GenBank/DDBJ databases">
        <title>Black Yeasts Isolated from many extreme environments.</title>
        <authorList>
            <person name="Coleine C."/>
            <person name="Stajich J.E."/>
            <person name="Selbmann L."/>
        </authorList>
    </citation>
    <scope>NUCLEOTIDE SEQUENCE</scope>
    <source>
        <strain evidence="3">CCFEE 5401</strain>
    </source>
</reference>
<dbReference type="InterPro" id="IPR036047">
    <property type="entry name" value="F-box-like_dom_sf"/>
</dbReference>
<feature type="compositionally biased region" description="Polar residues" evidence="1">
    <location>
        <begin position="1"/>
        <end position="15"/>
    </location>
</feature>
<gene>
    <name evidence="3" type="ORF">LTR62_008654</name>
</gene>
<proteinExistence type="predicted"/>
<evidence type="ECO:0000256" key="1">
    <source>
        <dbReference type="SAM" id="MobiDB-lite"/>
    </source>
</evidence>
<dbReference type="Pfam" id="PF12937">
    <property type="entry name" value="F-box-like"/>
    <property type="match status" value="1"/>
</dbReference>
<evidence type="ECO:0000313" key="3">
    <source>
        <dbReference type="EMBL" id="KAK5108270.1"/>
    </source>
</evidence>
<dbReference type="SUPFAM" id="SSF81383">
    <property type="entry name" value="F-box domain"/>
    <property type="match status" value="1"/>
</dbReference>
<dbReference type="Proteomes" id="UP001310890">
    <property type="component" value="Unassembled WGS sequence"/>
</dbReference>